<dbReference type="STRING" id="1798508.A3A35_01485"/>
<organism evidence="1 2">
    <name type="scientific">Candidatus Kaiserbacteria bacterium RIFCSPLOWO2_01_FULL_51_21</name>
    <dbReference type="NCBI Taxonomy" id="1798508"/>
    <lineage>
        <taxon>Bacteria</taxon>
        <taxon>Candidatus Kaiseribacteriota</taxon>
    </lineage>
</organism>
<dbReference type="Proteomes" id="UP000179115">
    <property type="component" value="Unassembled WGS sequence"/>
</dbReference>
<comment type="caution">
    <text evidence="1">The sequence shown here is derived from an EMBL/GenBank/DDBJ whole genome shotgun (WGS) entry which is preliminary data.</text>
</comment>
<proteinExistence type="predicted"/>
<evidence type="ECO:0000313" key="1">
    <source>
        <dbReference type="EMBL" id="OGG71397.1"/>
    </source>
</evidence>
<gene>
    <name evidence="1" type="ORF">A3A35_01485</name>
</gene>
<protein>
    <submittedName>
        <fullName evidence="1">Uncharacterized protein</fullName>
    </submittedName>
</protein>
<dbReference type="AlphaFoldDB" id="A0A1F6ECQ9"/>
<name>A0A1F6ECQ9_9BACT</name>
<dbReference type="EMBL" id="MFLV01000023">
    <property type="protein sequence ID" value="OGG71397.1"/>
    <property type="molecule type" value="Genomic_DNA"/>
</dbReference>
<reference evidence="1 2" key="1">
    <citation type="journal article" date="2016" name="Nat. Commun.">
        <title>Thousands of microbial genomes shed light on interconnected biogeochemical processes in an aquifer system.</title>
        <authorList>
            <person name="Anantharaman K."/>
            <person name="Brown C.T."/>
            <person name="Hug L.A."/>
            <person name="Sharon I."/>
            <person name="Castelle C.J."/>
            <person name="Probst A.J."/>
            <person name="Thomas B.C."/>
            <person name="Singh A."/>
            <person name="Wilkins M.J."/>
            <person name="Karaoz U."/>
            <person name="Brodie E.L."/>
            <person name="Williams K.H."/>
            <person name="Hubbard S.S."/>
            <person name="Banfield J.F."/>
        </authorList>
    </citation>
    <scope>NUCLEOTIDE SEQUENCE [LARGE SCALE GENOMIC DNA]</scope>
</reference>
<accession>A0A1F6ECQ9</accession>
<sequence>MREHHDTKRLEHMFEKFAAEQHWSRMREDRVSCVYRRTAVYESIVTTCDVSIIRNTRTILSCAPLYYFLDENTELKKLVELINFRLHDSECELQDDRGFVFHFEVHIAAEKGIGLEELFEAYQTACLDVTHKYFCVAMMVYWGKETAKQALEEADHQDI</sequence>
<evidence type="ECO:0000313" key="2">
    <source>
        <dbReference type="Proteomes" id="UP000179115"/>
    </source>
</evidence>